<dbReference type="RefSeq" id="WP_164037369.1">
    <property type="nucleotide sequence ID" value="NZ_JAAGNZ010000001.1"/>
</dbReference>
<reference evidence="1 2" key="1">
    <citation type="submission" date="2020-02" db="EMBL/GenBank/DDBJ databases">
        <title>Draft genome sequence of two Spirosoma agri KCTC 52727 and Spirosoma terrae KCTC 52035.</title>
        <authorList>
            <person name="Rojas J."/>
            <person name="Ambika Manirajan B."/>
            <person name="Ratering S."/>
            <person name="Suarez C."/>
            <person name="Schnell S."/>
        </authorList>
    </citation>
    <scope>NUCLEOTIDE SEQUENCE [LARGE SCALE GENOMIC DNA]</scope>
    <source>
        <strain evidence="1 2">KCTC 52727</strain>
    </source>
</reference>
<sequence length="86" mass="9700">MGGLIWDNPTVGVASNAAQDMNGRFGWRVFDGRFVEIDYDKSRLIVHARLPKRRQGYVQSDIKFIQSSLAPIALFLAFSDCHSVLE</sequence>
<proteinExistence type="predicted"/>
<dbReference type="AlphaFoldDB" id="A0A6M0IGL7"/>
<protein>
    <submittedName>
        <fullName evidence="1">Uncharacterized protein</fullName>
    </submittedName>
</protein>
<accession>A0A6M0IGL7</accession>
<gene>
    <name evidence="1" type="ORF">GK091_11035</name>
</gene>
<comment type="caution">
    <text evidence="1">The sequence shown here is derived from an EMBL/GenBank/DDBJ whole genome shotgun (WGS) entry which is preliminary data.</text>
</comment>
<evidence type="ECO:0000313" key="1">
    <source>
        <dbReference type="EMBL" id="NEU67419.1"/>
    </source>
</evidence>
<keyword evidence="2" id="KW-1185">Reference proteome</keyword>
<dbReference type="Proteomes" id="UP000477386">
    <property type="component" value="Unassembled WGS sequence"/>
</dbReference>
<organism evidence="1 2">
    <name type="scientific">Spirosoma agri</name>
    <dbReference type="NCBI Taxonomy" id="1987381"/>
    <lineage>
        <taxon>Bacteria</taxon>
        <taxon>Pseudomonadati</taxon>
        <taxon>Bacteroidota</taxon>
        <taxon>Cytophagia</taxon>
        <taxon>Cytophagales</taxon>
        <taxon>Cytophagaceae</taxon>
        <taxon>Spirosoma</taxon>
    </lineage>
</organism>
<dbReference type="EMBL" id="JAAGNZ010000001">
    <property type="protein sequence ID" value="NEU67419.1"/>
    <property type="molecule type" value="Genomic_DNA"/>
</dbReference>
<evidence type="ECO:0000313" key="2">
    <source>
        <dbReference type="Proteomes" id="UP000477386"/>
    </source>
</evidence>
<name>A0A6M0IGL7_9BACT</name>